<dbReference type="Gene3D" id="2.170.130.10">
    <property type="entry name" value="TonB-dependent receptor, plug domain"/>
    <property type="match status" value="1"/>
</dbReference>
<dbReference type="InterPro" id="IPR036942">
    <property type="entry name" value="Beta-barrel_TonB_sf"/>
</dbReference>
<dbReference type="PANTHER" id="PTHR30069:SF29">
    <property type="entry name" value="HEMOGLOBIN AND HEMOGLOBIN-HAPTOGLOBIN-BINDING PROTEIN 1-RELATED"/>
    <property type="match status" value="1"/>
</dbReference>
<evidence type="ECO:0000256" key="11">
    <source>
        <dbReference type="RuleBase" id="RU003357"/>
    </source>
</evidence>
<dbReference type="GO" id="GO:0044718">
    <property type="term" value="P:siderophore transmembrane transport"/>
    <property type="evidence" value="ECO:0007669"/>
    <property type="project" value="TreeGrafter"/>
</dbReference>
<dbReference type="Proteomes" id="UP000236454">
    <property type="component" value="Unassembled WGS sequence"/>
</dbReference>
<evidence type="ECO:0000256" key="7">
    <source>
        <dbReference type="ARBA" id="ARBA00023136"/>
    </source>
</evidence>
<evidence type="ECO:0000256" key="12">
    <source>
        <dbReference type="SAM" id="SignalP"/>
    </source>
</evidence>
<feature type="chain" id="PRO_5014802847" evidence="12">
    <location>
        <begin position="20"/>
        <end position="801"/>
    </location>
</feature>
<evidence type="ECO:0000313" key="16">
    <source>
        <dbReference type="Proteomes" id="UP000236454"/>
    </source>
</evidence>
<reference evidence="15 16" key="1">
    <citation type="submission" date="2016-10" db="EMBL/GenBank/DDBJ databases">
        <authorList>
            <person name="de Groot N.N."/>
        </authorList>
    </citation>
    <scope>NUCLEOTIDE SEQUENCE [LARGE SCALE GENOMIC DNA]</scope>
    <source>
        <strain evidence="15 16">CGMCC 1.7005</strain>
    </source>
</reference>
<keyword evidence="6 11" id="KW-0798">TonB box</keyword>
<evidence type="ECO:0000259" key="14">
    <source>
        <dbReference type="Pfam" id="PF07715"/>
    </source>
</evidence>
<feature type="domain" description="TonB-dependent receptor plug" evidence="14">
    <location>
        <begin position="116"/>
        <end position="220"/>
    </location>
</feature>
<keyword evidence="9 10" id="KW-0998">Cell outer membrane</keyword>
<dbReference type="RefSeq" id="WP_244526191.1">
    <property type="nucleotide sequence ID" value="NZ_FPAS01000001.1"/>
</dbReference>
<dbReference type="Gene3D" id="2.40.170.20">
    <property type="entry name" value="TonB-dependent receptor, beta-barrel domain"/>
    <property type="match status" value="1"/>
</dbReference>
<organism evidence="15 16">
    <name type="scientific">Lishizhenia tianjinensis</name>
    <dbReference type="NCBI Taxonomy" id="477690"/>
    <lineage>
        <taxon>Bacteria</taxon>
        <taxon>Pseudomonadati</taxon>
        <taxon>Bacteroidota</taxon>
        <taxon>Flavobacteriia</taxon>
        <taxon>Flavobacteriales</taxon>
        <taxon>Crocinitomicaceae</taxon>
        <taxon>Lishizhenia</taxon>
    </lineage>
</organism>
<dbReference type="PROSITE" id="PS52016">
    <property type="entry name" value="TONB_DEPENDENT_REC_3"/>
    <property type="match status" value="1"/>
</dbReference>
<keyword evidence="2 10" id="KW-0813">Transport</keyword>
<dbReference type="InterPro" id="IPR012910">
    <property type="entry name" value="Plug_dom"/>
</dbReference>
<proteinExistence type="inferred from homology"/>
<comment type="similarity">
    <text evidence="10 11">Belongs to the TonB-dependent receptor family.</text>
</comment>
<dbReference type="AlphaFoldDB" id="A0A1I6YH39"/>
<evidence type="ECO:0000256" key="4">
    <source>
        <dbReference type="ARBA" id="ARBA00022692"/>
    </source>
</evidence>
<evidence type="ECO:0000256" key="6">
    <source>
        <dbReference type="ARBA" id="ARBA00023077"/>
    </source>
</evidence>
<dbReference type="EMBL" id="FPAS01000001">
    <property type="protein sequence ID" value="SFT49700.1"/>
    <property type="molecule type" value="Genomic_DNA"/>
</dbReference>
<protein>
    <submittedName>
        <fullName evidence="15">Hemoglobin/transferrin/lactoferrin receptor protein</fullName>
    </submittedName>
</protein>
<dbReference type="Pfam" id="PF00593">
    <property type="entry name" value="TonB_dep_Rec_b-barrel"/>
    <property type="match status" value="1"/>
</dbReference>
<evidence type="ECO:0000256" key="10">
    <source>
        <dbReference type="PROSITE-ProRule" id="PRU01360"/>
    </source>
</evidence>
<evidence type="ECO:0000256" key="9">
    <source>
        <dbReference type="ARBA" id="ARBA00023237"/>
    </source>
</evidence>
<evidence type="ECO:0000256" key="5">
    <source>
        <dbReference type="ARBA" id="ARBA00022729"/>
    </source>
</evidence>
<dbReference type="InterPro" id="IPR039426">
    <property type="entry name" value="TonB-dep_rcpt-like"/>
</dbReference>
<feature type="signal peptide" evidence="12">
    <location>
        <begin position="1"/>
        <end position="19"/>
    </location>
</feature>
<accession>A0A1I6YH39</accession>
<evidence type="ECO:0000256" key="8">
    <source>
        <dbReference type="ARBA" id="ARBA00023170"/>
    </source>
</evidence>
<keyword evidence="3 10" id="KW-1134">Transmembrane beta strand</keyword>
<comment type="subcellular location">
    <subcellularLocation>
        <location evidence="1 10">Cell outer membrane</location>
        <topology evidence="1 10">Multi-pass membrane protein</topology>
    </subcellularLocation>
</comment>
<keyword evidence="7 10" id="KW-0472">Membrane</keyword>
<name>A0A1I6YH39_9FLAO</name>
<dbReference type="STRING" id="477690.SAMN05216474_0891"/>
<keyword evidence="8 15" id="KW-0675">Receptor</keyword>
<evidence type="ECO:0000256" key="1">
    <source>
        <dbReference type="ARBA" id="ARBA00004571"/>
    </source>
</evidence>
<keyword evidence="5 12" id="KW-0732">Signal</keyword>
<dbReference type="GO" id="GO:0009279">
    <property type="term" value="C:cell outer membrane"/>
    <property type="evidence" value="ECO:0007669"/>
    <property type="project" value="UniProtKB-SubCell"/>
</dbReference>
<evidence type="ECO:0000313" key="15">
    <source>
        <dbReference type="EMBL" id="SFT49700.1"/>
    </source>
</evidence>
<dbReference type="InterPro" id="IPR000531">
    <property type="entry name" value="Beta-barrel_TonB"/>
</dbReference>
<dbReference type="PANTHER" id="PTHR30069">
    <property type="entry name" value="TONB-DEPENDENT OUTER MEMBRANE RECEPTOR"/>
    <property type="match status" value="1"/>
</dbReference>
<dbReference type="GO" id="GO:0015344">
    <property type="term" value="F:siderophore uptake transmembrane transporter activity"/>
    <property type="evidence" value="ECO:0007669"/>
    <property type="project" value="TreeGrafter"/>
</dbReference>
<evidence type="ECO:0000256" key="3">
    <source>
        <dbReference type="ARBA" id="ARBA00022452"/>
    </source>
</evidence>
<keyword evidence="16" id="KW-1185">Reference proteome</keyword>
<sequence length="801" mass="90389">MKKIYLFFVMCLAYINLNAQTITITDEETQLPISNVVITLDDKVNTLTSNNDGQVLLPEGVEYAELIFRNKNYKPLKLSKTELIALDYQVRLEHAFFTYDEIIVSATKSEEGETGLPQAVTSISEEQVALENPQTAADLLGTSGKVFIQKSQQGGGSPMIRGFATNRLLYSIDGVRMNSAIFRAGNIQNVISLDPLAVENTEVLFGPGSVLYGSDAIGGVMSFKTLTPQFSLSEEPLVTGKALTRYSSANQENTLHFDANVGWKKFAMLTSFTTSDYKDLRMGSNGPDDYLMPYYVVRQDSMDVVRENEDARVQRPSAYAQINLMQKLSYQASKNVLLEYGFHYSETSAYGRYDRHNRMKNGLPRYAEWNYGPQKWMMNQLKLTNTKETKVYDRFTLNIAQQVFEESRISRNFNKDDREIRAEKVDAYSANMDFAKRLGRKNKLNYGVEYVYNDVTSTGINENIATGVSQAGSTRYPQSDWQSAALYISNVYTLNKKMSLHAGARYNQYMINATFDTVYYPIPYTDVNINNGALTGSFGWVYIPNNSSKFSLNASTGFRSPNIDDIGKVFDSEPGAVVVPNKDLEAEYAYNIDIDYAKIFNDAVKIDVAAYYTYLNNAHVRRDFLLDGQDSIMYDGQLSKVQAIQNAANAQVYGLQFGLDIKFLKHFNWSTNINYQYGEEELDNGDISRARHAAPFFGKSAINFKQGKFMFNLNVFYQAERKFEDLPVSEQGKTEIYAADANGNPYAPSYYTLNFKAMYTLNENIAISAGVENLTDIRYRAYSSGLSGAGRNMVMSLRIKF</sequence>
<dbReference type="Pfam" id="PF07715">
    <property type="entry name" value="Plug"/>
    <property type="match status" value="1"/>
</dbReference>
<gene>
    <name evidence="15" type="ORF">SAMN05216474_0891</name>
</gene>
<feature type="domain" description="TonB-dependent receptor-like beta-barrel" evidence="13">
    <location>
        <begin position="342"/>
        <end position="774"/>
    </location>
</feature>
<dbReference type="SUPFAM" id="SSF56935">
    <property type="entry name" value="Porins"/>
    <property type="match status" value="1"/>
</dbReference>
<dbReference type="InterPro" id="IPR037066">
    <property type="entry name" value="Plug_dom_sf"/>
</dbReference>
<evidence type="ECO:0000259" key="13">
    <source>
        <dbReference type="Pfam" id="PF00593"/>
    </source>
</evidence>
<evidence type="ECO:0000256" key="2">
    <source>
        <dbReference type="ARBA" id="ARBA00022448"/>
    </source>
</evidence>
<keyword evidence="4 10" id="KW-0812">Transmembrane</keyword>